<dbReference type="PROSITE" id="PS01258">
    <property type="entry name" value="BH2"/>
    <property type="match status" value="1"/>
</dbReference>
<dbReference type="Pfam" id="PF17921">
    <property type="entry name" value="Integrase_H2C2"/>
    <property type="match status" value="1"/>
</dbReference>
<dbReference type="EMBL" id="BGPR01002097">
    <property type="protein sequence ID" value="GBM67717.1"/>
    <property type="molecule type" value="Genomic_DNA"/>
</dbReference>
<dbReference type="InterPro" id="IPR020726">
    <property type="entry name" value="Bcl2_BH2_motif_CS"/>
</dbReference>
<protein>
    <recommendedName>
        <fullName evidence="2">Integrase zinc-binding domain-containing protein</fullName>
    </recommendedName>
</protein>
<evidence type="ECO:0000256" key="1">
    <source>
        <dbReference type="ARBA" id="ARBA00009458"/>
    </source>
</evidence>
<dbReference type="InterPro" id="IPR041588">
    <property type="entry name" value="Integrase_H2C2"/>
</dbReference>
<dbReference type="AlphaFoldDB" id="A0A4Y2HQM6"/>
<dbReference type="OrthoDB" id="6437470at2759"/>
<comment type="similarity">
    <text evidence="1">Belongs to the Bcl-2 family.</text>
</comment>
<sequence>MACCIGARLAHSVQQALNITEMETIFWSDSMVALYWLREKGGWSVFVSNRIKETKPLFPNVAWVLRFINNVRSRINERKTGQLTVEQIESAEIQLIRSVQAQSFPDENSIPNLCAFRDENNIIRVKTRITERIDTPHFLSPILLPNNCIFTERLVEHLYIESYHAGTQLLLSIIREKYWILGGRRTLRKIWNACVKCRRFKSKSPTADPVSLPADRVKNAAVFEVVGVDLAGPLYIKRGIHLCPLPSITS</sequence>
<name>A0A4Y2HQM6_ARAVE</name>
<evidence type="ECO:0000313" key="3">
    <source>
        <dbReference type="EMBL" id="GBM67717.1"/>
    </source>
</evidence>
<reference evidence="3 4" key="1">
    <citation type="journal article" date="2019" name="Sci. Rep.">
        <title>Orb-weaving spider Araneus ventricosus genome elucidates the spidroin gene catalogue.</title>
        <authorList>
            <person name="Kono N."/>
            <person name="Nakamura H."/>
            <person name="Ohtoshi R."/>
            <person name="Moran D.A.P."/>
            <person name="Shinohara A."/>
            <person name="Yoshida Y."/>
            <person name="Fujiwara M."/>
            <person name="Mori M."/>
            <person name="Tomita M."/>
            <person name="Arakawa K."/>
        </authorList>
    </citation>
    <scope>NUCLEOTIDE SEQUENCE [LARGE SCALE GENOMIC DNA]</scope>
</reference>
<dbReference type="GO" id="GO:0042981">
    <property type="term" value="P:regulation of apoptotic process"/>
    <property type="evidence" value="ECO:0007669"/>
    <property type="project" value="InterPro"/>
</dbReference>
<feature type="domain" description="Integrase zinc-binding" evidence="2">
    <location>
        <begin position="152"/>
        <end position="202"/>
    </location>
</feature>
<gene>
    <name evidence="3" type="ORF">AVEN_244302_1</name>
</gene>
<evidence type="ECO:0000313" key="4">
    <source>
        <dbReference type="Proteomes" id="UP000499080"/>
    </source>
</evidence>
<organism evidence="3 4">
    <name type="scientific">Araneus ventricosus</name>
    <name type="common">Orbweaver spider</name>
    <name type="synonym">Epeira ventricosa</name>
    <dbReference type="NCBI Taxonomy" id="182803"/>
    <lineage>
        <taxon>Eukaryota</taxon>
        <taxon>Metazoa</taxon>
        <taxon>Ecdysozoa</taxon>
        <taxon>Arthropoda</taxon>
        <taxon>Chelicerata</taxon>
        <taxon>Arachnida</taxon>
        <taxon>Araneae</taxon>
        <taxon>Araneomorphae</taxon>
        <taxon>Entelegynae</taxon>
        <taxon>Araneoidea</taxon>
        <taxon>Araneidae</taxon>
        <taxon>Araneus</taxon>
    </lineage>
</organism>
<proteinExistence type="inferred from homology"/>
<dbReference type="PANTHER" id="PTHR47331">
    <property type="entry name" value="PHD-TYPE DOMAIN-CONTAINING PROTEIN"/>
    <property type="match status" value="1"/>
</dbReference>
<accession>A0A4Y2HQM6</accession>
<keyword evidence="4" id="KW-1185">Reference proteome</keyword>
<comment type="caution">
    <text evidence="3">The sequence shown here is derived from an EMBL/GenBank/DDBJ whole genome shotgun (WGS) entry which is preliminary data.</text>
</comment>
<evidence type="ECO:0000259" key="2">
    <source>
        <dbReference type="Pfam" id="PF17921"/>
    </source>
</evidence>
<dbReference type="Proteomes" id="UP000499080">
    <property type="component" value="Unassembled WGS sequence"/>
</dbReference>